<keyword evidence="6" id="KW-1185">Reference proteome</keyword>
<evidence type="ECO:0000256" key="3">
    <source>
        <dbReference type="SAM" id="MobiDB-lite"/>
    </source>
</evidence>
<dbReference type="GO" id="GO:0000398">
    <property type="term" value="P:mRNA splicing, via spliceosome"/>
    <property type="evidence" value="ECO:0007669"/>
    <property type="project" value="TreeGrafter"/>
</dbReference>
<dbReference type="OMA" id="THERHQG"/>
<dbReference type="OrthoDB" id="252020at2759"/>
<dbReference type="GO" id="GO:0005737">
    <property type="term" value="C:cytoplasm"/>
    <property type="evidence" value="ECO:0007669"/>
    <property type="project" value="TreeGrafter"/>
</dbReference>
<dbReference type="Gene3D" id="3.30.70.330">
    <property type="match status" value="1"/>
</dbReference>
<keyword evidence="1 2" id="KW-0694">RNA-binding</keyword>
<evidence type="ECO:0000313" key="5">
    <source>
        <dbReference type="EMBL" id="EJU00038.1"/>
    </source>
</evidence>
<gene>
    <name evidence="5" type="ORF">DACRYDRAFT_55371</name>
</gene>
<dbReference type="SUPFAM" id="SSF54928">
    <property type="entry name" value="RNA-binding domain, RBD"/>
    <property type="match status" value="1"/>
</dbReference>
<feature type="non-terminal residue" evidence="5">
    <location>
        <position position="1"/>
    </location>
</feature>
<dbReference type="PROSITE" id="PS50102">
    <property type="entry name" value="RRM"/>
    <property type="match status" value="1"/>
</dbReference>
<dbReference type="GO" id="GO:0061574">
    <property type="term" value="C:ASAP complex"/>
    <property type="evidence" value="ECO:0007669"/>
    <property type="project" value="TreeGrafter"/>
</dbReference>
<dbReference type="HOGENOM" id="CLU_012062_28_7_1"/>
<sequence length="107" mass="11703">MKDDRPLSPELSSSPKKGDVDDRDAPHFVVVSNLTRNVEVYHLRAIFGIYGEILNVDLPPSGNSGQNRGRASLEFSTASQAEAAQKHMQKGQIDGNVVTTELDTRPL</sequence>
<feature type="domain" description="RRM" evidence="4">
    <location>
        <begin position="27"/>
        <end position="107"/>
    </location>
</feature>
<reference evidence="5 6" key="1">
    <citation type="journal article" date="2012" name="Science">
        <title>The Paleozoic origin of enzymatic lignin decomposition reconstructed from 31 fungal genomes.</title>
        <authorList>
            <person name="Floudas D."/>
            <person name="Binder M."/>
            <person name="Riley R."/>
            <person name="Barry K."/>
            <person name="Blanchette R.A."/>
            <person name="Henrissat B."/>
            <person name="Martinez A.T."/>
            <person name="Otillar R."/>
            <person name="Spatafora J.W."/>
            <person name="Yadav J.S."/>
            <person name="Aerts A."/>
            <person name="Benoit I."/>
            <person name="Boyd A."/>
            <person name="Carlson A."/>
            <person name="Copeland A."/>
            <person name="Coutinho P.M."/>
            <person name="de Vries R.P."/>
            <person name="Ferreira P."/>
            <person name="Findley K."/>
            <person name="Foster B."/>
            <person name="Gaskell J."/>
            <person name="Glotzer D."/>
            <person name="Gorecki P."/>
            <person name="Heitman J."/>
            <person name="Hesse C."/>
            <person name="Hori C."/>
            <person name="Igarashi K."/>
            <person name="Jurgens J.A."/>
            <person name="Kallen N."/>
            <person name="Kersten P."/>
            <person name="Kohler A."/>
            <person name="Kuees U."/>
            <person name="Kumar T.K.A."/>
            <person name="Kuo A."/>
            <person name="LaButti K."/>
            <person name="Larrondo L.F."/>
            <person name="Lindquist E."/>
            <person name="Ling A."/>
            <person name="Lombard V."/>
            <person name="Lucas S."/>
            <person name="Lundell T."/>
            <person name="Martin R."/>
            <person name="McLaughlin D.J."/>
            <person name="Morgenstern I."/>
            <person name="Morin E."/>
            <person name="Murat C."/>
            <person name="Nagy L.G."/>
            <person name="Nolan M."/>
            <person name="Ohm R.A."/>
            <person name="Patyshakuliyeva A."/>
            <person name="Rokas A."/>
            <person name="Ruiz-Duenas F.J."/>
            <person name="Sabat G."/>
            <person name="Salamov A."/>
            <person name="Samejima M."/>
            <person name="Schmutz J."/>
            <person name="Slot J.C."/>
            <person name="St John F."/>
            <person name="Stenlid J."/>
            <person name="Sun H."/>
            <person name="Sun S."/>
            <person name="Syed K."/>
            <person name="Tsang A."/>
            <person name="Wiebenga A."/>
            <person name="Young D."/>
            <person name="Pisabarro A."/>
            <person name="Eastwood D.C."/>
            <person name="Martin F."/>
            <person name="Cullen D."/>
            <person name="Grigoriev I.V."/>
            <person name="Hibbett D.S."/>
        </authorList>
    </citation>
    <scope>NUCLEOTIDE SEQUENCE [LARGE SCALE GENOMIC DNA]</scope>
    <source>
        <strain evidence="5 6">DJM-731 SS1</strain>
    </source>
</reference>
<dbReference type="GO" id="GO:0003723">
    <property type="term" value="F:RNA binding"/>
    <property type="evidence" value="ECO:0007669"/>
    <property type="project" value="UniProtKB-UniRule"/>
</dbReference>
<feature type="region of interest" description="Disordered" evidence="3">
    <location>
        <begin position="1"/>
        <end position="24"/>
    </location>
</feature>
<dbReference type="RefSeq" id="XP_040626935.1">
    <property type="nucleotide sequence ID" value="XM_040775319.1"/>
</dbReference>
<dbReference type="InterPro" id="IPR035979">
    <property type="entry name" value="RBD_domain_sf"/>
</dbReference>
<evidence type="ECO:0000256" key="2">
    <source>
        <dbReference type="PROSITE-ProRule" id="PRU00176"/>
    </source>
</evidence>
<name>M5G8E8_DACPD</name>
<dbReference type="Proteomes" id="UP000030653">
    <property type="component" value="Unassembled WGS sequence"/>
</dbReference>
<dbReference type="PANTHER" id="PTHR15481">
    <property type="entry name" value="RIBONUCLEIC ACID BINDING PROTEIN S1"/>
    <property type="match status" value="1"/>
</dbReference>
<dbReference type="InterPro" id="IPR012677">
    <property type="entry name" value="Nucleotide-bd_a/b_plait_sf"/>
</dbReference>
<evidence type="ECO:0000256" key="1">
    <source>
        <dbReference type="ARBA" id="ARBA00022884"/>
    </source>
</evidence>
<feature type="region of interest" description="Disordered" evidence="3">
    <location>
        <begin position="84"/>
        <end position="107"/>
    </location>
</feature>
<accession>M5G8E8</accession>
<organism evidence="5 6">
    <name type="scientific">Dacryopinax primogenitus (strain DJM 731)</name>
    <name type="common">Brown rot fungus</name>
    <dbReference type="NCBI Taxonomy" id="1858805"/>
    <lineage>
        <taxon>Eukaryota</taxon>
        <taxon>Fungi</taxon>
        <taxon>Dikarya</taxon>
        <taxon>Basidiomycota</taxon>
        <taxon>Agaricomycotina</taxon>
        <taxon>Dacrymycetes</taxon>
        <taxon>Dacrymycetales</taxon>
        <taxon>Dacrymycetaceae</taxon>
        <taxon>Dacryopinax</taxon>
    </lineage>
</organism>
<dbReference type="Pfam" id="PF00076">
    <property type="entry name" value="RRM_1"/>
    <property type="match status" value="1"/>
</dbReference>
<dbReference type="SMART" id="SM00360">
    <property type="entry name" value="RRM"/>
    <property type="match status" value="1"/>
</dbReference>
<evidence type="ECO:0000313" key="6">
    <source>
        <dbReference type="Proteomes" id="UP000030653"/>
    </source>
</evidence>
<dbReference type="GeneID" id="63690381"/>
<dbReference type="STRING" id="1858805.M5G8E8"/>
<proteinExistence type="predicted"/>
<dbReference type="GO" id="GO:0005654">
    <property type="term" value="C:nucleoplasm"/>
    <property type="evidence" value="ECO:0007669"/>
    <property type="project" value="TreeGrafter"/>
</dbReference>
<dbReference type="InterPro" id="IPR000504">
    <property type="entry name" value="RRM_dom"/>
</dbReference>
<dbReference type="EMBL" id="JH795868">
    <property type="protein sequence ID" value="EJU00038.1"/>
    <property type="molecule type" value="Genomic_DNA"/>
</dbReference>
<dbReference type="PANTHER" id="PTHR15481:SF0">
    <property type="entry name" value="LD23870P-RELATED"/>
    <property type="match status" value="1"/>
</dbReference>
<dbReference type="AlphaFoldDB" id="M5G8E8"/>
<evidence type="ECO:0000259" key="4">
    <source>
        <dbReference type="PROSITE" id="PS50102"/>
    </source>
</evidence>
<protein>
    <recommendedName>
        <fullName evidence="4">RRM domain-containing protein</fullName>
    </recommendedName>
</protein>